<organism evidence="1">
    <name type="scientific">Notodromas monacha</name>
    <dbReference type="NCBI Taxonomy" id="399045"/>
    <lineage>
        <taxon>Eukaryota</taxon>
        <taxon>Metazoa</taxon>
        <taxon>Ecdysozoa</taxon>
        <taxon>Arthropoda</taxon>
        <taxon>Crustacea</taxon>
        <taxon>Oligostraca</taxon>
        <taxon>Ostracoda</taxon>
        <taxon>Podocopa</taxon>
        <taxon>Podocopida</taxon>
        <taxon>Cypridocopina</taxon>
        <taxon>Cypridoidea</taxon>
        <taxon>Cyprididae</taxon>
        <taxon>Notodromas</taxon>
    </lineage>
</organism>
<gene>
    <name evidence="1" type="ORF">NMOB1V02_LOCUS10838</name>
</gene>
<dbReference type="EMBL" id="OA887085">
    <property type="protein sequence ID" value="CAD7283221.1"/>
    <property type="molecule type" value="Genomic_DNA"/>
</dbReference>
<evidence type="ECO:0000313" key="1">
    <source>
        <dbReference type="EMBL" id="CAD7283221.1"/>
    </source>
</evidence>
<accession>A0A7R9BXV6</accession>
<proteinExistence type="predicted"/>
<dbReference type="AlphaFoldDB" id="A0A7R9BXV6"/>
<dbReference type="Proteomes" id="UP000678499">
    <property type="component" value="Unassembled WGS sequence"/>
</dbReference>
<reference evidence="1" key="1">
    <citation type="submission" date="2020-11" db="EMBL/GenBank/DDBJ databases">
        <authorList>
            <person name="Tran Van P."/>
        </authorList>
    </citation>
    <scope>NUCLEOTIDE SEQUENCE</scope>
</reference>
<feature type="non-terminal residue" evidence="1">
    <location>
        <position position="453"/>
    </location>
</feature>
<sequence>MAGLNEGLMDVAASSLSSDLLGDVPDKDVNLLLGELSISERQEQPKLEERTIKFPSLALDLVKTLETADLRTWKRLVELCSVVKNDHCEAKIGGITLNIGGFESLKKIWCGPLTIPTPADLPLSVKAIEISEGSSNECLEVISESSDLVDLGPSEQVERIPCVPAIIDEMAGAPKDQTRTIAGLGDEEILQFNLGLDLNEGDRPLRSLIGYLNKSDPDHVGWRSVVSPILYLSRFSMCHGDMVGFGHISSRGLLAFARDHSKAAFWGVDGNIIPGKSPFEEHIHCGPNGPSVFCNGMESFSVSKELHGEQGDVFRFLVPSPRFLADKCFLMDVLCHRVYDFDQRGEKASATSMKLITSEFKYEHASKDKGPSHRPSDVGTFKMKLMAGLEDFSKYTLTLNRDSTVNSRPLSRADSDLLTILAPCPTCYYGIRSVIWAPSTQAPSTPKTSPAHR</sequence>
<protein>
    <submittedName>
        <fullName evidence="1">Uncharacterized protein</fullName>
    </submittedName>
</protein>
<dbReference type="EMBL" id="CAJPEX010005048">
    <property type="protein sequence ID" value="CAG0923373.1"/>
    <property type="molecule type" value="Genomic_DNA"/>
</dbReference>
<name>A0A7R9BXV6_9CRUS</name>
<evidence type="ECO:0000313" key="2">
    <source>
        <dbReference type="Proteomes" id="UP000678499"/>
    </source>
</evidence>
<keyword evidence="2" id="KW-1185">Reference proteome</keyword>